<dbReference type="InterPro" id="IPR016024">
    <property type="entry name" value="ARM-type_fold"/>
</dbReference>
<dbReference type="OrthoDB" id="9775346at2"/>
<sequence>MGFIKDIQESFQMHANRTFSVQMSAYMLNQFKFYGIKAPFRRELTKPLFDKYNLEIRDTFRSLVFDLYDLPYRELHMVAIEIFEKQFKKSYEKKDIHLIENLITINSWWDSVDFIAKNILGKYLQIYLEEIPEIISRFSEAENLWLNRSTIIFQLGYKEKTDEQLLFKQCLIHKNSKEFFIQKAIGWALREYGKTNPDAVLNFVETNTLKPLSKREAIRNLI</sequence>
<reference evidence="1 2" key="1">
    <citation type="submission" date="2018-01" db="EMBL/GenBank/DDBJ databases">
        <title>The draft genome of Hanstruepera neustonica JCM19743.</title>
        <authorList>
            <person name="He R.-H."/>
            <person name="Du Z.-J."/>
        </authorList>
    </citation>
    <scope>NUCLEOTIDE SEQUENCE [LARGE SCALE GENOMIC DNA]</scope>
    <source>
        <strain evidence="1 2">JCM19743</strain>
    </source>
</reference>
<dbReference type="Proteomes" id="UP000236641">
    <property type="component" value="Unassembled WGS sequence"/>
</dbReference>
<dbReference type="CDD" id="cd07064">
    <property type="entry name" value="AlkD_like_1"/>
    <property type="match status" value="1"/>
</dbReference>
<accession>A0A2K1DX80</accession>
<dbReference type="RefSeq" id="WP_103052491.1">
    <property type="nucleotide sequence ID" value="NZ_POWF01000007.1"/>
</dbReference>
<dbReference type="SUPFAM" id="SSF48371">
    <property type="entry name" value="ARM repeat"/>
    <property type="match status" value="1"/>
</dbReference>
<dbReference type="InterPro" id="IPR014825">
    <property type="entry name" value="DNA_alkylation"/>
</dbReference>
<dbReference type="EMBL" id="POWF01000007">
    <property type="protein sequence ID" value="PNQ72609.1"/>
    <property type="molecule type" value="Genomic_DNA"/>
</dbReference>
<protein>
    <submittedName>
        <fullName evidence="1">DNA alkylation repair protein</fullName>
    </submittedName>
</protein>
<proteinExistence type="predicted"/>
<name>A0A2K1DX80_9FLAO</name>
<organism evidence="1 2">
    <name type="scientific">Hanstruepera neustonica</name>
    <dbReference type="NCBI Taxonomy" id="1445657"/>
    <lineage>
        <taxon>Bacteria</taxon>
        <taxon>Pseudomonadati</taxon>
        <taxon>Bacteroidota</taxon>
        <taxon>Flavobacteriia</taxon>
        <taxon>Flavobacteriales</taxon>
        <taxon>Flavobacteriaceae</taxon>
        <taxon>Hanstruepera</taxon>
    </lineage>
</organism>
<dbReference type="Gene3D" id="1.25.10.90">
    <property type="match status" value="1"/>
</dbReference>
<keyword evidence="2" id="KW-1185">Reference proteome</keyword>
<gene>
    <name evidence="1" type="ORF">C1T31_10685</name>
</gene>
<dbReference type="PANTHER" id="PTHR34070:SF1">
    <property type="entry name" value="DNA ALKYLATION REPAIR PROTEIN"/>
    <property type="match status" value="1"/>
</dbReference>
<evidence type="ECO:0000313" key="1">
    <source>
        <dbReference type="EMBL" id="PNQ72609.1"/>
    </source>
</evidence>
<evidence type="ECO:0000313" key="2">
    <source>
        <dbReference type="Proteomes" id="UP000236641"/>
    </source>
</evidence>
<dbReference type="PANTHER" id="PTHR34070">
    <property type="entry name" value="ARMADILLO-TYPE FOLD"/>
    <property type="match status" value="1"/>
</dbReference>
<dbReference type="Pfam" id="PF08713">
    <property type="entry name" value="DNA_alkylation"/>
    <property type="match status" value="1"/>
</dbReference>
<comment type="caution">
    <text evidence="1">The sequence shown here is derived from an EMBL/GenBank/DDBJ whole genome shotgun (WGS) entry which is preliminary data.</text>
</comment>
<dbReference type="AlphaFoldDB" id="A0A2K1DX80"/>